<dbReference type="EMBL" id="KJ595575">
    <property type="protein sequence ID" value="AID18104.1"/>
    <property type="molecule type" value="Genomic_DNA"/>
</dbReference>
<organism evidence="1 2">
    <name type="scientific">Mycobacterium phage Willis</name>
    <dbReference type="NCBI Taxonomy" id="1486404"/>
    <lineage>
        <taxon>Viruses</taxon>
        <taxon>Duplodnaviria</taxon>
        <taxon>Heunggongvirae</taxon>
        <taxon>Uroviricota</taxon>
        <taxon>Caudoviricetes</taxon>
        <taxon>Ceeclamvirinae</taxon>
        <taxon>Bixzunavirus</taxon>
        <taxon>Bixzunavirus Bxz1</taxon>
    </lineage>
</organism>
<evidence type="ECO:0000313" key="1">
    <source>
        <dbReference type="EMBL" id="AID18104.1"/>
    </source>
</evidence>
<accession>A0A068C8R8</accession>
<protein>
    <submittedName>
        <fullName evidence="1">Uncharacterized protein</fullName>
    </submittedName>
</protein>
<sequence>MAAQVIFECRDKLIVEYCVRKYGSDFQHQLDKHHGPLLHLLNTWRARMEREAALQQWYDYTEDDRGRRTPIRNAEGEPVLLVPTIHIDAGP</sequence>
<reference evidence="1 2" key="1">
    <citation type="submission" date="2014-03" db="EMBL/GenBank/DDBJ databases">
        <authorList>
            <person name="Churilla B.M."/>
            <person name="Abrahim M.R."/>
            <person name="Burke K.A."/>
            <person name="Yu V.J."/>
            <person name="Adkins N.L."/>
            <person name="Cohen K.L."/>
            <person name="Colicchio M.A."/>
            <person name="Fasoranti T.O."/>
            <person name="Genkil J.S."/>
            <person name="Kramer Z.J."/>
            <person name="Prout A.K."/>
            <person name="Schafer C.E."/>
            <person name="Schwarz A.G."/>
            <person name="Tish M."/>
            <person name="Vispute N."/>
            <person name="Wilkes K.E."/>
            <person name="Williams C.R."/>
            <person name="Xiao X."/>
            <person name="Yoder B.A."/>
            <person name="Lapin J.S."/>
            <person name="Ott C.T."/>
            <person name="Walburn T.D."/>
            <person name="Bradley K.W."/>
            <person name="Clarke D.Q."/>
            <person name="Lewis M.F."/>
            <person name="Barker L.P."/>
            <person name="Bailey C."/>
            <person name="Asai D.J."/>
            <person name="Bowman C.A."/>
            <person name="Russell D.A."/>
            <person name="Pope W.H."/>
            <person name="Jacobs-Sera D."/>
            <person name="Hendrix R.W."/>
            <person name="Hatfull G.F."/>
        </authorList>
    </citation>
    <scope>NUCLEOTIDE SEQUENCE [LARGE SCALE GENOMIC DNA]</scope>
</reference>
<evidence type="ECO:0000313" key="2">
    <source>
        <dbReference type="Proteomes" id="UP000027390"/>
    </source>
</evidence>
<gene>
    <name evidence="1" type="primary">24</name>
    <name evidence="1" type="ORF">PBI_WILLIS_24</name>
</gene>
<proteinExistence type="predicted"/>
<dbReference type="Proteomes" id="UP000027390">
    <property type="component" value="Segment"/>
</dbReference>
<name>A0A068C8R8_9CAUD</name>